<keyword evidence="3" id="KW-0813">Transport</keyword>
<dbReference type="Proteomes" id="UP001621714">
    <property type="component" value="Unassembled WGS sequence"/>
</dbReference>
<comment type="subcellular location">
    <subcellularLocation>
        <location evidence="3">Cytoplasm</location>
    </subcellularLocation>
</comment>
<keyword evidence="6" id="KW-1185">Reference proteome</keyword>
<evidence type="ECO:0000256" key="3">
    <source>
        <dbReference type="PIRNR" id="PIRNR003107"/>
    </source>
</evidence>
<name>A0ABW8PV14_9GAMM</name>
<evidence type="ECO:0000256" key="2">
    <source>
        <dbReference type="ARBA" id="ARBA00022592"/>
    </source>
</evidence>
<evidence type="ECO:0000259" key="4">
    <source>
        <dbReference type="Pfam" id="PF01895"/>
    </source>
</evidence>
<accession>A0ABW8PV14</accession>
<dbReference type="EMBL" id="JBANFI010000002">
    <property type="protein sequence ID" value="MFK7160125.1"/>
    <property type="molecule type" value="Genomic_DNA"/>
</dbReference>
<feature type="domain" description="PhoU" evidence="4">
    <location>
        <begin position="135"/>
        <end position="216"/>
    </location>
</feature>
<dbReference type="PANTHER" id="PTHR42930:SF3">
    <property type="entry name" value="PHOSPHATE-SPECIFIC TRANSPORT SYSTEM ACCESSORY PROTEIN PHOU"/>
    <property type="match status" value="1"/>
</dbReference>
<dbReference type="NCBIfam" id="TIGR02135">
    <property type="entry name" value="phoU_full"/>
    <property type="match status" value="1"/>
</dbReference>
<gene>
    <name evidence="5" type="primary">phoU</name>
    <name evidence="5" type="ORF">V6U78_03630</name>
</gene>
<dbReference type="InterPro" id="IPR038078">
    <property type="entry name" value="PhoU-like_sf"/>
</dbReference>
<dbReference type="InterPro" id="IPR028366">
    <property type="entry name" value="PhoU"/>
</dbReference>
<dbReference type="RefSeq" id="WP_405337303.1">
    <property type="nucleotide sequence ID" value="NZ_JBANFI010000002.1"/>
</dbReference>
<sequence>MVGNKQLIAGHISQRYDAELKGIIEQVLRMGYLASAQVEKALQAFIQVDIDLAQQVIAEDQAINRMELQIDEQCIEILARRQPAASDLRAVVAVMKAIKDLERIGDQAKRIARAAMKLAENETRLTIHHNEFELIGQHVVTMLQHTLSAFQELDAEKAYGAALEDKAIDQDYEAILRQNMTYMMEDPRNISRVVEMTWVARAIERIGDHARNVCEYTIYLVKGRDVRHQADDQLEAIAKSPR</sequence>
<comment type="subunit">
    <text evidence="3">Homodimer.</text>
</comment>
<dbReference type="PIRSF" id="PIRSF003107">
    <property type="entry name" value="PhoU"/>
    <property type="match status" value="1"/>
</dbReference>
<keyword evidence="2 3" id="KW-0592">Phosphate transport</keyword>
<organism evidence="5 6">
    <name type="scientific">Marinospirillum alkalitolerans</name>
    <dbReference type="NCBI Taxonomy" id="3123374"/>
    <lineage>
        <taxon>Bacteria</taxon>
        <taxon>Pseudomonadati</taxon>
        <taxon>Pseudomonadota</taxon>
        <taxon>Gammaproteobacteria</taxon>
        <taxon>Oceanospirillales</taxon>
        <taxon>Oceanospirillaceae</taxon>
        <taxon>Marinospirillum</taxon>
    </lineage>
</organism>
<dbReference type="InterPro" id="IPR026022">
    <property type="entry name" value="PhoU_dom"/>
</dbReference>
<dbReference type="SUPFAM" id="SSF109755">
    <property type="entry name" value="PhoU-like"/>
    <property type="match status" value="1"/>
</dbReference>
<keyword evidence="3" id="KW-0963">Cytoplasm</keyword>
<comment type="function">
    <text evidence="3">Plays a role in the regulation of phosphate uptake.</text>
</comment>
<feature type="domain" description="PhoU" evidence="4">
    <location>
        <begin position="27"/>
        <end position="114"/>
    </location>
</feature>
<evidence type="ECO:0000313" key="5">
    <source>
        <dbReference type="EMBL" id="MFK7160125.1"/>
    </source>
</evidence>
<protein>
    <recommendedName>
        <fullName evidence="3">Phosphate-specific transport system accessory protein PhoU</fullName>
    </recommendedName>
</protein>
<reference evidence="5 6" key="1">
    <citation type="submission" date="2024-02" db="EMBL/GenBank/DDBJ databases">
        <title>Marinospirillum sp. MEB 164 isolated from Lonar lake sediment.</title>
        <authorList>
            <person name="Joshi A."/>
            <person name="Thite S."/>
        </authorList>
    </citation>
    <scope>NUCLEOTIDE SEQUENCE [LARGE SCALE GENOMIC DNA]</scope>
    <source>
        <strain evidence="5 6">MEB164</strain>
    </source>
</reference>
<comment type="caution">
    <text evidence="5">The sequence shown here is derived from an EMBL/GenBank/DDBJ whole genome shotgun (WGS) entry which is preliminary data.</text>
</comment>
<dbReference type="PANTHER" id="PTHR42930">
    <property type="entry name" value="PHOSPHATE-SPECIFIC TRANSPORT SYSTEM ACCESSORY PROTEIN PHOU"/>
    <property type="match status" value="1"/>
</dbReference>
<dbReference type="Gene3D" id="1.20.58.220">
    <property type="entry name" value="Phosphate transport system protein phou homolog 2, domain 2"/>
    <property type="match status" value="2"/>
</dbReference>
<evidence type="ECO:0000256" key="1">
    <source>
        <dbReference type="ARBA" id="ARBA00008107"/>
    </source>
</evidence>
<comment type="similarity">
    <text evidence="1 3">Belongs to the PhoU family.</text>
</comment>
<proteinExistence type="inferred from homology"/>
<evidence type="ECO:0000313" key="6">
    <source>
        <dbReference type="Proteomes" id="UP001621714"/>
    </source>
</evidence>
<dbReference type="Pfam" id="PF01895">
    <property type="entry name" value="PhoU"/>
    <property type="match status" value="2"/>
</dbReference>